<dbReference type="InterPro" id="IPR011075">
    <property type="entry name" value="TetR_C"/>
</dbReference>
<dbReference type="EMBL" id="QWDC01000002">
    <property type="protein sequence ID" value="RFZ91712.1"/>
    <property type="molecule type" value="Genomic_DNA"/>
</dbReference>
<keyword evidence="1" id="KW-0805">Transcription regulation</keyword>
<dbReference type="Pfam" id="PF00440">
    <property type="entry name" value="TetR_N"/>
    <property type="match status" value="1"/>
</dbReference>
<accession>A0A372NRE5</accession>
<dbReference type="InterPro" id="IPR009057">
    <property type="entry name" value="Homeodomain-like_sf"/>
</dbReference>
<keyword evidence="2 4" id="KW-0238">DNA-binding</keyword>
<dbReference type="InterPro" id="IPR001647">
    <property type="entry name" value="HTH_TetR"/>
</dbReference>
<dbReference type="GO" id="GO:0003677">
    <property type="term" value="F:DNA binding"/>
    <property type="evidence" value="ECO:0007669"/>
    <property type="project" value="UniProtKB-UniRule"/>
</dbReference>
<dbReference type="PANTHER" id="PTHR47506:SF1">
    <property type="entry name" value="HTH-TYPE TRANSCRIPTIONAL REGULATOR YJDC"/>
    <property type="match status" value="1"/>
</dbReference>
<gene>
    <name evidence="6" type="ORF">D0C36_09635</name>
</gene>
<protein>
    <submittedName>
        <fullName evidence="6">TetR/AcrR family transcriptional regulator</fullName>
    </submittedName>
</protein>
<evidence type="ECO:0000256" key="2">
    <source>
        <dbReference type="ARBA" id="ARBA00023125"/>
    </source>
</evidence>
<evidence type="ECO:0000313" key="7">
    <source>
        <dbReference type="Proteomes" id="UP000264217"/>
    </source>
</evidence>
<dbReference type="PRINTS" id="PR00455">
    <property type="entry name" value="HTHTETR"/>
</dbReference>
<dbReference type="Proteomes" id="UP000264217">
    <property type="component" value="Unassembled WGS sequence"/>
</dbReference>
<evidence type="ECO:0000256" key="4">
    <source>
        <dbReference type="PROSITE-ProRule" id="PRU00335"/>
    </source>
</evidence>
<reference evidence="6 7" key="1">
    <citation type="submission" date="2018-08" db="EMBL/GenBank/DDBJ databases">
        <title>Mucilaginibacter sp. MYSH2.</title>
        <authorList>
            <person name="Seo T."/>
        </authorList>
    </citation>
    <scope>NUCLEOTIDE SEQUENCE [LARGE SCALE GENOMIC DNA]</scope>
    <source>
        <strain evidence="6 7">MYSH2</strain>
    </source>
</reference>
<keyword evidence="3" id="KW-0804">Transcription</keyword>
<dbReference type="InterPro" id="IPR023772">
    <property type="entry name" value="DNA-bd_HTH_TetR-type_CS"/>
</dbReference>
<dbReference type="RefSeq" id="WP_117391425.1">
    <property type="nucleotide sequence ID" value="NZ_QWDC01000002.1"/>
</dbReference>
<dbReference type="PANTHER" id="PTHR47506">
    <property type="entry name" value="TRANSCRIPTIONAL REGULATORY PROTEIN"/>
    <property type="match status" value="1"/>
</dbReference>
<name>A0A372NRE5_9SPHI</name>
<sequence length="195" mass="22022">MSKAAETRQMILQRSFELIYRQGYQATSIDNILATTQVTKGAFFYHFKSKDDMGLAMINEILYPGMYASLVTPLLKAGNPVNEIYQMMRTVLLKVPFLQAKYGCPAINMIDEMAPLNDDFRKALVRLTQQWQNAIAQCLEQGKETGEVRGNVNTENAACFIVAGYGGIRNMGKALGSDCYRTYLKELENYLMLLE</sequence>
<evidence type="ECO:0000256" key="3">
    <source>
        <dbReference type="ARBA" id="ARBA00023163"/>
    </source>
</evidence>
<dbReference type="PROSITE" id="PS50977">
    <property type="entry name" value="HTH_TETR_2"/>
    <property type="match status" value="1"/>
</dbReference>
<dbReference type="PROSITE" id="PS01081">
    <property type="entry name" value="HTH_TETR_1"/>
    <property type="match status" value="1"/>
</dbReference>
<feature type="DNA-binding region" description="H-T-H motif" evidence="4">
    <location>
        <begin position="28"/>
        <end position="47"/>
    </location>
</feature>
<dbReference type="SUPFAM" id="SSF46689">
    <property type="entry name" value="Homeodomain-like"/>
    <property type="match status" value="1"/>
</dbReference>
<dbReference type="SUPFAM" id="SSF48498">
    <property type="entry name" value="Tetracyclin repressor-like, C-terminal domain"/>
    <property type="match status" value="1"/>
</dbReference>
<evidence type="ECO:0000259" key="5">
    <source>
        <dbReference type="PROSITE" id="PS50977"/>
    </source>
</evidence>
<keyword evidence="7" id="KW-1185">Reference proteome</keyword>
<comment type="caution">
    <text evidence="6">The sequence shown here is derived from an EMBL/GenBank/DDBJ whole genome shotgun (WGS) entry which is preliminary data.</text>
</comment>
<evidence type="ECO:0000313" key="6">
    <source>
        <dbReference type="EMBL" id="RFZ91712.1"/>
    </source>
</evidence>
<feature type="domain" description="HTH tetR-type" evidence="5">
    <location>
        <begin position="5"/>
        <end position="65"/>
    </location>
</feature>
<dbReference type="InterPro" id="IPR036271">
    <property type="entry name" value="Tet_transcr_reg_TetR-rel_C_sf"/>
</dbReference>
<dbReference type="Gene3D" id="1.10.357.10">
    <property type="entry name" value="Tetracycline Repressor, domain 2"/>
    <property type="match status" value="1"/>
</dbReference>
<dbReference type="OrthoDB" id="9798857at2"/>
<organism evidence="6 7">
    <name type="scientific">Mucilaginibacter conchicola</name>
    <dbReference type="NCBI Taxonomy" id="2303333"/>
    <lineage>
        <taxon>Bacteria</taxon>
        <taxon>Pseudomonadati</taxon>
        <taxon>Bacteroidota</taxon>
        <taxon>Sphingobacteriia</taxon>
        <taxon>Sphingobacteriales</taxon>
        <taxon>Sphingobacteriaceae</taxon>
        <taxon>Mucilaginibacter</taxon>
    </lineage>
</organism>
<proteinExistence type="predicted"/>
<dbReference type="AlphaFoldDB" id="A0A372NRE5"/>
<evidence type="ECO:0000256" key="1">
    <source>
        <dbReference type="ARBA" id="ARBA00023015"/>
    </source>
</evidence>
<dbReference type="Pfam" id="PF16925">
    <property type="entry name" value="TetR_C_13"/>
    <property type="match status" value="1"/>
</dbReference>